<dbReference type="GO" id="GO:0005739">
    <property type="term" value="C:mitochondrion"/>
    <property type="evidence" value="ECO:0007669"/>
    <property type="project" value="UniProtKB-SubCell"/>
</dbReference>
<evidence type="ECO:0000256" key="1">
    <source>
        <dbReference type="ARBA" id="ARBA00004173"/>
    </source>
</evidence>
<name>A0A974I608_XENLA</name>
<evidence type="ECO:0000256" key="5">
    <source>
        <dbReference type="ARBA" id="ARBA00023128"/>
    </source>
</evidence>
<keyword evidence="5" id="KW-0496">Mitochondrion</keyword>
<evidence type="ECO:0000256" key="4">
    <source>
        <dbReference type="ARBA" id="ARBA00022664"/>
    </source>
</evidence>
<organism evidence="7 8">
    <name type="scientific">Xenopus laevis</name>
    <name type="common">African clawed frog</name>
    <dbReference type="NCBI Taxonomy" id="8355"/>
    <lineage>
        <taxon>Eukaryota</taxon>
        <taxon>Metazoa</taxon>
        <taxon>Chordata</taxon>
        <taxon>Craniata</taxon>
        <taxon>Vertebrata</taxon>
        <taxon>Euteleostomi</taxon>
        <taxon>Amphibia</taxon>
        <taxon>Batrachia</taxon>
        <taxon>Anura</taxon>
        <taxon>Pipoidea</taxon>
        <taxon>Pipidae</taxon>
        <taxon>Xenopodinae</taxon>
        <taxon>Xenopus</taxon>
        <taxon>Xenopus</taxon>
    </lineage>
</organism>
<evidence type="ECO:0000256" key="3">
    <source>
        <dbReference type="ARBA" id="ARBA00014675"/>
    </source>
</evidence>
<evidence type="ECO:0000256" key="6">
    <source>
        <dbReference type="PROSITE-ProRule" id="PRU00708"/>
    </source>
</evidence>
<dbReference type="PANTHER" id="PTHR14700:SF0">
    <property type="entry name" value="PENTATRICOPEPTIDE REPEAT-CONTAINING PROTEIN 2, MITOCHONDRIAL"/>
    <property type="match status" value="1"/>
</dbReference>
<dbReference type="InterPro" id="IPR034913">
    <property type="entry name" value="mS27/PTCD2"/>
</dbReference>
<dbReference type="GO" id="GO:0003723">
    <property type="term" value="F:RNA binding"/>
    <property type="evidence" value="ECO:0007669"/>
    <property type="project" value="TreeGrafter"/>
</dbReference>
<evidence type="ECO:0000313" key="7">
    <source>
        <dbReference type="EMBL" id="OCU02377.1"/>
    </source>
</evidence>
<comment type="subcellular location">
    <subcellularLocation>
        <location evidence="1">Mitochondrion</location>
    </subcellularLocation>
</comment>
<dbReference type="InterPro" id="IPR034629">
    <property type="entry name" value="PTCD2"/>
</dbReference>
<evidence type="ECO:0000256" key="2">
    <source>
        <dbReference type="ARBA" id="ARBA00008677"/>
    </source>
</evidence>
<dbReference type="Proteomes" id="UP000694892">
    <property type="component" value="Chromosome 1L"/>
</dbReference>
<dbReference type="EMBL" id="CM004466">
    <property type="protein sequence ID" value="OCU02377.1"/>
    <property type="molecule type" value="Genomic_DNA"/>
</dbReference>
<dbReference type="AlphaFoldDB" id="A0A974I608"/>
<evidence type="ECO:0000313" key="8">
    <source>
        <dbReference type="Proteomes" id="UP000694892"/>
    </source>
</evidence>
<reference evidence="8" key="1">
    <citation type="journal article" date="2016" name="Nature">
        <title>Genome evolution in the allotetraploid frog Xenopus laevis.</title>
        <authorList>
            <person name="Session A.M."/>
            <person name="Uno Y."/>
            <person name="Kwon T."/>
            <person name="Chapman J.A."/>
            <person name="Toyoda A."/>
            <person name="Takahashi S."/>
            <person name="Fukui A."/>
            <person name="Hikosaka A."/>
            <person name="Suzuki A."/>
            <person name="Kondo M."/>
            <person name="van Heeringen S.J."/>
            <person name="Quigley I."/>
            <person name="Heinz S."/>
            <person name="Ogino H."/>
            <person name="Ochi H."/>
            <person name="Hellsten U."/>
            <person name="Lyons J.B."/>
            <person name="Simakov O."/>
            <person name="Putnam N."/>
            <person name="Stites J."/>
            <person name="Kuroki Y."/>
            <person name="Tanaka T."/>
            <person name="Michiue T."/>
            <person name="Watanabe M."/>
            <person name="Bogdanovic O."/>
            <person name="Lister R."/>
            <person name="Georgiou G."/>
            <person name="Paranjpe S.S."/>
            <person name="van Kruijsbergen I."/>
            <person name="Shu S."/>
            <person name="Carlson J."/>
            <person name="Kinoshita T."/>
            <person name="Ohta Y."/>
            <person name="Mawaribuchi S."/>
            <person name="Jenkins J."/>
            <person name="Grimwood J."/>
            <person name="Schmutz J."/>
            <person name="Mitros T."/>
            <person name="Mozaffari S.V."/>
            <person name="Suzuki Y."/>
            <person name="Haramoto Y."/>
            <person name="Yamamoto T.S."/>
            <person name="Takagi C."/>
            <person name="Heald R."/>
            <person name="Miller K."/>
            <person name="Haudenschild C."/>
            <person name="Kitzman J."/>
            <person name="Nakayama T."/>
            <person name="Izutsu Y."/>
            <person name="Robert J."/>
            <person name="Fortriede J."/>
            <person name="Burns K."/>
            <person name="Lotay V."/>
            <person name="Karimi K."/>
            <person name="Yasuoka Y."/>
            <person name="Dichmann D.S."/>
            <person name="Flajnik M.F."/>
            <person name="Houston D.W."/>
            <person name="Shendure J."/>
            <person name="DuPasquier L."/>
            <person name="Vize P.D."/>
            <person name="Zorn A.M."/>
            <person name="Ito M."/>
            <person name="Marcotte E.M."/>
            <person name="Wallingford J.B."/>
            <person name="Ito Y."/>
            <person name="Asashima M."/>
            <person name="Ueno N."/>
            <person name="Matsuda Y."/>
            <person name="Veenstra G.J."/>
            <person name="Fujiyama A."/>
            <person name="Harland R.M."/>
            <person name="Taira M."/>
            <person name="Rokhsar D.S."/>
        </authorList>
    </citation>
    <scope>NUCLEOTIDE SEQUENCE [LARGE SCALE GENOMIC DNA]</scope>
    <source>
        <strain evidence="8">J</strain>
    </source>
</reference>
<accession>A0A974I608</accession>
<gene>
    <name evidence="7" type="ORF">XELAEV_18008140mg</name>
</gene>
<dbReference type="GO" id="GO:0006397">
    <property type="term" value="P:mRNA processing"/>
    <property type="evidence" value="ECO:0007669"/>
    <property type="project" value="UniProtKB-KW"/>
</dbReference>
<dbReference type="Pfam" id="PF10037">
    <property type="entry name" value="MRP-S27"/>
    <property type="match status" value="1"/>
</dbReference>
<sequence length="382" mass="44099">MAVLGSWTAQRCLWENGGRSLLRAVAQSGPCCSHQAKRYLLTDDILKLHEFQKKKLATLYQIYGKKDLYFQMIEEKLQRNGIILRDELKTLLHLCSTQPDVEFAKRVIYRYHAENKNVMFGEFRFGPVFLRLCYELDLEDIALDLLKDQTLRGFFSDCTSFNILMDMLFTKGQYERAVEVLVEMRNQRVRFSKDTYILAFAVCYKLNNPNSCKICTTLLEEIEMTGDLLPKQAACFAAAFALKQNEFQRARTIYSKIMNTDTKLCNNLLLLIKVHTSTMEDVLHFLEAATGTTGSILVKKLEFSEEVLASAGQKLKSQAELHTRFNSVYQRLKNEGQISALTLDQMLCYTPPELRHTNAHLLRNRKISHRTFRSLQSTLLVE</sequence>
<comment type="similarity">
    <text evidence="2">Belongs to the PTCD2 family.</text>
</comment>
<dbReference type="Gene3D" id="1.25.40.10">
    <property type="entry name" value="Tetratricopeptide repeat domain"/>
    <property type="match status" value="1"/>
</dbReference>
<dbReference type="FunFam" id="1.25.40.10:FF:001595">
    <property type="entry name" value="Pentatricopeptide repeat-containing protein 2, mitochondrial"/>
    <property type="match status" value="1"/>
</dbReference>
<keyword evidence="4" id="KW-0507">mRNA processing</keyword>
<dbReference type="GO" id="GO:0050684">
    <property type="term" value="P:regulation of mRNA processing"/>
    <property type="evidence" value="ECO:0007669"/>
    <property type="project" value="InterPro"/>
</dbReference>
<dbReference type="OMA" id="KFYCSQI"/>
<dbReference type="InterPro" id="IPR011990">
    <property type="entry name" value="TPR-like_helical_dom_sf"/>
</dbReference>
<dbReference type="GO" id="GO:0007005">
    <property type="term" value="P:mitochondrion organization"/>
    <property type="evidence" value="ECO:0007669"/>
    <property type="project" value="TreeGrafter"/>
</dbReference>
<feature type="repeat" description="PPR" evidence="6">
    <location>
        <begin position="157"/>
        <end position="191"/>
    </location>
</feature>
<proteinExistence type="inferred from homology"/>
<dbReference type="InterPro" id="IPR002885">
    <property type="entry name" value="PPR_rpt"/>
</dbReference>
<dbReference type="NCBIfam" id="TIGR00756">
    <property type="entry name" value="PPR"/>
    <property type="match status" value="1"/>
</dbReference>
<protein>
    <recommendedName>
        <fullName evidence="3">Pentatricopeptide repeat-containing protein 2, mitochondrial</fullName>
    </recommendedName>
</protein>
<dbReference type="PANTHER" id="PTHR14700">
    <property type="entry name" value="PENTATRICOPEPTIDE REPEAT-CONTAINING PROTEIN 2, MITOCHONDRIAL"/>
    <property type="match status" value="1"/>
</dbReference>
<dbReference type="PROSITE" id="PS51375">
    <property type="entry name" value="PPR"/>
    <property type="match status" value="1"/>
</dbReference>